<dbReference type="eggNOG" id="COG0784">
    <property type="taxonomic scope" value="Bacteria"/>
</dbReference>
<accession>R8W5P9</accession>
<dbReference type="HOGENOM" id="CLU_782907_0_0_9"/>
<dbReference type="PATRIC" id="fig|1203606.4.peg.542"/>
<dbReference type="AlphaFoldDB" id="R8W5P9"/>
<dbReference type="Pfam" id="PF14082">
    <property type="entry name" value="SduA_C"/>
    <property type="match status" value="1"/>
</dbReference>
<comment type="caution">
    <text evidence="2">The sequence shown here is derived from an EMBL/GenBank/DDBJ whole genome shotgun (WGS) entry which is preliminary data.</text>
</comment>
<organism evidence="2 3">
    <name type="scientific">Butyricicoccus pullicaecorum 1.2</name>
    <dbReference type="NCBI Taxonomy" id="1203606"/>
    <lineage>
        <taxon>Bacteria</taxon>
        <taxon>Bacillati</taxon>
        <taxon>Bacillota</taxon>
        <taxon>Clostridia</taxon>
        <taxon>Eubacteriales</taxon>
        <taxon>Butyricicoccaceae</taxon>
        <taxon>Butyricicoccus</taxon>
    </lineage>
</organism>
<dbReference type="OrthoDB" id="784881at2"/>
<dbReference type="Proteomes" id="UP000013981">
    <property type="component" value="Unassembled WGS sequence"/>
</dbReference>
<keyword evidence="3" id="KW-1185">Reference proteome</keyword>
<gene>
    <name evidence="2" type="ORF">HMPREF1526_00573</name>
</gene>
<evidence type="ECO:0000313" key="2">
    <source>
        <dbReference type="EMBL" id="EOQ39876.1"/>
    </source>
</evidence>
<reference evidence="2 3" key="1">
    <citation type="submission" date="2013-01" db="EMBL/GenBank/DDBJ databases">
        <title>The Genome Sequence of Butyricicoccus pullicaecorum 1.2.</title>
        <authorList>
            <consortium name="The Broad Institute Genome Sequencing Platform"/>
            <person name="Earl A."/>
            <person name="Ward D."/>
            <person name="Feldgarden M."/>
            <person name="Gevers D."/>
            <person name="Van Immerseel F."/>
            <person name="Eeckhaut V."/>
            <person name="Walker B."/>
            <person name="Young S.K."/>
            <person name="Zeng Q."/>
            <person name="Gargeya S."/>
            <person name="Fitzgerald M."/>
            <person name="Haas B."/>
            <person name="Abouelleil A."/>
            <person name="Alvarado L."/>
            <person name="Arachchi H.M."/>
            <person name="Berlin A.M."/>
            <person name="Chapman S.B."/>
            <person name="Dewar J."/>
            <person name="Goldberg J."/>
            <person name="Griggs A."/>
            <person name="Gujja S."/>
            <person name="Hansen M."/>
            <person name="Howarth C."/>
            <person name="Imamovic A."/>
            <person name="Larimer J."/>
            <person name="McCowan C."/>
            <person name="Murphy C."/>
            <person name="Neiman D."/>
            <person name="Pearson M."/>
            <person name="Priest M."/>
            <person name="Roberts A."/>
            <person name="Saif S."/>
            <person name="Shea T."/>
            <person name="Sisk P."/>
            <person name="Sykes S."/>
            <person name="Wortman J."/>
            <person name="Nusbaum C."/>
            <person name="Birren B."/>
        </authorList>
    </citation>
    <scope>NUCLEOTIDE SEQUENCE [LARGE SCALE GENOMIC DNA]</scope>
    <source>
        <strain evidence="2 3">1.2</strain>
    </source>
</reference>
<dbReference type="RefSeq" id="WP_016146779.1">
    <property type="nucleotide sequence ID" value="NZ_KB976103.1"/>
</dbReference>
<evidence type="ECO:0000313" key="3">
    <source>
        <dbReference type="Proteomes" id="UP000013981"/>
    </source>
</evidence>
<name>R8W5P9_9FIRM</name>
<feature type="domain" description="Shedu protein SduA C-terminal" evidence="1">
    <location>
        <begin position="176"/>
        <end position="322"/>
    </location>
</feature>
<dbReference type="EMBL" id="AQOB01000002">
    <property type="protein sequence ID" value="EOQ39876.1"/>
    <property type="molecule type" value="Genomic_DNA"/>
</dbReference>
<sequence>MQSSIINRKPAKNNEQIEYCEETLLHKSSQSKIALVPFFIRHSDPNQERDLSIKVIHYKKAGPAYKQDCEINLNPTAAGMLKDKLNELFAVRRVPEEGNFLVIRMGSGTKVDLNGLDSHDVAKAVISILENEEITKSIDAVDFSDDLAFAFRNSIRVKGLIKAMQELEEALETEDSEQYYQEWCEENGWIFGNQYVMKDDERKISRNDTVDLLATSVISGFRDVIELKKPSFTVLNYDSSHDSYYFSAEVSKAIGQCHRYLDVFSEDAANGLRDNPEIVAYHPRATIIVGRSNTWDQPKHRALYGLNSRMNGVTVLTYDHLLSQGKRLIEILRNDESKHDFNY</sequence>
<proteinExistence type="predicted"/>
<protein>
    <recommendedName>
        <fullName evidence="1">Shedu protein SduA C-terminal domain-containing protein</fullName>
    </recommendedName>
</protein>
<dbReference type="InterPro" id="IPR025359">
    <property type="entry name" value="SduA_C"/>
</dbReference>
<evidence type="ECO:0000259" key="1">
    <source>
        <dbReference type="Pfam" id="PF14082"/>
    </source>
</evidence>